<protein>
    <submittedName>
        <fullName evidence="1">Uncharacterized protein</fullName>
    </submittedName>
</protein>
<organism evidence="1 2">
    <name type="scientific">Aeromonas schubertii</name>
    <dbReference type="NCBI Taxonomy" id="652"/>
    <lineage>
        <taxon>Bacteria</taxon>
        <taxon>Pseudomonadati</taxon>
        <taxon>Pseudomonadota</taxon>
        <taxon>Gammaproteobacteria</taxon>
        <taxon>Aeromonadales</taxon>
        <taxon>Aeromonadaceae</taxon>
        <taxon>Aeromonas</taxon>
    </lineage>
</organism>
<dbReference type="PATRIC" id="fig|652.5.peg.3947"/>
<dbReference type="Proteomes" id="UP000058114">
    <property type="component" value="Chromosome"/>
</dbReference>
<reference evidence="1 2" key="2">
    <citation type="journal article" date="2016" name="Genome Announc.">
        <title>Complete Genome Sequence of the Highly Virulent Aeromonas schubertii Strain WL1483, Isolated from Diseased Snakehead Fish (Channa argus) in China.</title>
        <authorList>
            <person name="Liu L."/>
            <person name="Li N."/>
            <person name="Zhang D."/>
            <person name="Fu X."/>
            <person name="Shi C."/>
            <person name="Lin Q."/>
            <person name="Hao G."/>
        </authorList>
    </citation>
    <scope>NUCLEOTIDE SEQUENCE [LARGE SCALE GENOMIC DNA]</scope>
    <source>
        <strain evidence="1 2">WL1483</strain>
    </source>
</reference>
<sequence>MGHTFPVESMEIKFGSIYDEMWLSKTERS</sequence>
<evidence type="ECO:0000313" key="2">
    <source>
        <dbReference type="Proteomes" id="UP000058114"/>
    </source>
</evidence>
<name>A0A0S2SN91_9GAMM</name>
<dbReference type="AlphaFoldDB" id="A0A0S2SN91"/>
<proteinExistence type="predicted"/>
<dbReference type="KEGG" id="asr:WL1483_3781"/>
<accession>A0A0S2SN91</accession>
<dbReference type="EMBL" id="CP013067">
    <property type="protein sequence ID" value="ALP43200.1"/>
    <property type="molecule type" value="Genomic_DNA"/>
</dbReference>
<reference evidence="2" key="1">
    <citation type="submission" date="2015-10" db="EMBL/GenBank/DDBJ databases">
        <title>Complete Genome Sequence of Aeromonas schubertii strain WL1483.</title>
        <authorList>
            <person name="Liu L."/>
        </authorList>
    </citation>
    <scope>NUCLEOTIDE SEQUENCE [LARGE SCALE GENOMIC DNA]</scope>
    <source>
        <strain evidence="2">WL1483</strain>
    </source>
</reference>
<gene>
    <name evidence="1" type="ORF">WL1483_3781</name>
</gene>
<evidence type="ECO:0000313" key="1">
    <source>
        <dbReference type="EMBL" id="ALP43200.1"/>
    </source>
</evidence>